<proteinExistence type="predicted"/>
<dbReference type="PANTHER" id="PTHR34235">
    <property type="entry name" value="SLR1203 PROTEIN-RELATED"/>
    <property type="match status" value="1"/>
</dbReference>
<evidence type="ECO:0008006" key="3">
    <source>
        <dbReference type="Google" id="ProtNLM"/>
    </source>
</evidence>
<accession>A0A7W9FJX0</accession>
<comment type="caution">
    <text evidence="1">The sequence shown here is derived from an EMBL/GenBank/DDBJ whole genome shotgun (WGS) entry which is preliminary data.</text>
</comment>
<dbReference type="Proteomes" id="UP000523821">
    <property type="component" value="Unassembled WGS sequence"/>
</dbReference>
<organism evidence="1 2">
    <name type="scientific">Prosthecomicrobium pneumaticum</name>
    <dbReference type="NCBI Taxonomy" id="81895"/>
    <lineage>
        <taxon>Bacteria</taxon>
        <taxon>Pseudomonadati</taxon>
        <taxon>Pseudomonadota</taxon>
        <taxon>Alphaproteobacteria</taxon>
        <taxon>Hyphomicrobiales</taxon>
        <taxon>Kaistiaceae</taxon>
        <taxon>Prosthecomicrobium</taxon>
    </lineage>
</organism>
<dbReference type="EMBL" id="JACHOO010000002">
    <property type="protein sequence ID" value="MBB5752172.1"/>
    <property type="molecule type" value="Genomic_DNA"/>
</dbReference>
<dbReference type="Gene3D" id="1.20.1220.20">
    <property type="entry name" value="Uncharcterised protein PF01724"/>
    <property type="match status" value="1"/>
</dbReference>
<sequence length="155" mass="17936">MMGLAKEKPLYPSPTEHKTDFDLWLREQIALLRQRRIDEIDLPNLIEELEDMAKARRNALRSAYRLVIAHLLKWTFQPARRSASWEITITRERAHIADEENLSPSLRADAAEIVHYVYGSAVREAVAETGLPRSAFPAECPWTPEELRDEDFLPD</sequence>
<dbReference type="InterPro" id="IPR002636">
    <property type="entry name" value="DUF29"/>
</dbReference>
<dbReference type="AlphaFoldDB" id="A0A7W9FJX0"/>
<dbReference type="Pfam" id="PF01724">
    <property type="entry name" value="DUF29"/>
    <property type="match status" value="1"/>
</dbReference>
<gene>
    <name evidence="1" type="ORF">GGQ63_001224</name>
</gene>
<evidence type="ECO:0000313" key="2">
    <source>
        <dbReference type="Proteomes" id="UP000523821"/>
    </source>
</evidence>
<keyword evidence="2" id="KW-1185">Reference proteome</keyword>
<name>A0A7W9FJX0_9HYPH</name>
<evidence type="ECO:0000313" key="1">
    <source>
        <dbReference type="EMBL" id="MBB5752172.1"/>
    </source>
</evidence>
<reference evidence="1 2" key="1">
    <citation type="submission" date="2020-08" db="EMBL/GenBank/DDBJ databases">
        <title>Genomic Encyclopedia of Type Strains, Phase IV (KMG-IV): sequencing the most valuable type-strain genomes for metagenomic binning, comparative biology and taxonomic classification.</title>
        <authorList>
            <person name="Goeker M."/>
        </authorList>
    </citation>
    <scope>NUCLEOTIDE SEQUENCE [LARGE SCALE GENOMIC DNA]</scope>
    <source>
        <strain evidence="1 2">DSM 16268</strain>
    </source>
</reference>
<protein>
    <recommendedName>
        <fullName evidence="3">DUF29 domain-containing protein</fullName>
    </recommendedName>
</protein>